<sequence>MEYGLAIAKLNRDDYNTLQETQNTCLRKIYGTKTNHSMAIIHHLANLEFMVDRVTTLQAKFIFRSYHMPDDALFPTLLPHVRQTKGFHSWTSVIRKNKIWQSLDTTTQLDHTTVTKSDLKTAIKQHLKSTHIQRCQRKNSWITNHQQQPCPNCHQTTRLSKQHLLSCHRVYTFLSISKNISDPISFISNRLPKTPPTSHQKRVYWKIIWPKLSYILHQLHRTYRPDYYTIPSPPKNQFGHLLPQWIEPPLVPHAPPFNLNL</sequence>
<name>A0A8H7RYF5_9FUNG</name>
<keyword evidence="2" id="KW-1185">Reference proteome</keyword>
<comment type="caution">
    <text evidence="1">The sequence shown here is derived from an EMBL/GenBank/DDBJ whole genome shotgun (WGS) entry which is preliminary data.</text>
</comment>
<evidence type="ECO:0000313" key="2">
    <source>
        <dbReference type="Proteomes" id="UP000646827"/>
    </source>
</evidence>
<proteinExistence type="predicted"/>
<evidence type="ECO:0000313" key="1">
    <source>
        <dbReference type="EMBL" id="KAG2218472.1"/>
    </source>
</evidence>
<dbReference type="EMBL" id="JAEPRB010000227">
    <property type="protein sequence ID" value="KAG2218472.1"/>
    <property type="molecule type" value="Genomic_DNA"/>
</dbReference>
<dbReference type="Proteomes" id="UP000646827">
    <property type="component" value="Unassembled WGS sequence"/>
</dbReference>
<gene>
    <name evidence="1" type="ORF">INT45_011653</name>
</gene>
<protein>
    <submittedName>
        <fullName evidence="1">Uncharacterized protein</fullName>
    </submittedName>
</protein>
<reference evidence="1 2" key="1">
    <citation type="submission" date="2020-12" db="EMBL/GenBank/DDBJ databases">
        <title>Metabolic potential, ecology and presence of endohyphal bacteria is reflected in genomic diversity of Mucoromycotina.</title>
        <authorList>
            <person name="Muszewska A."/>
            <person name="Okrasinska A."/>
            <person name="Steczkiewicz K."/>
            <person name="Drgas O."/>
            <person name="Orlowska M."/>
            <person name="Perlinska-Lenart U."/>
            <person name="Aleksandrzak-Piekarczyk T."/>
            <person name="Szatraj K."/>
            <person name="Zielenkiewicz U."/>
            <person name="Pilsyk S."/>
            <person name="Malc E."/>
            <person name="Mieczkowski P."/>
            <person name="Kruszewska J.S."/>
            <person name="Biernat P."/>
            <person name="Pawlowska J."/>
        </authorList>
    </citation>
    <scope>NUCLEOTIDE SEQUENCE [LARGE SCALE GENOMIC DNA]</scope>
    <source>
        <strain evidence="1 2">CBS 142.35</strain>
    </source>
</reference>
<organism evidence="1 2">
    <name type="scientific">Circinella minor</name>
    <dbReference type="NCBI Taxonomy" id="1195481"/>
    <lineage>
        <taxon>Eukaryota</taxon>
        <taxon>Fungi</taxon>
        <taxon>Fungi incertae sedis</taxon>
        <taxon>Mucoromycota</taxon>
        <taxon>Mucoromycotina</taxon>
        <taxon>Mucoromycetes</taxon>
        <taxon>Mucorales</taxon>
        <taxon>Lichtheimiaceae</taxon>
        <taxon>Circinella</taxon>
    </lineage>
</organism>
<dbReference type="AlphaFoldDB" id="A0A8H7RYF5"/>
<accession>A0A8H7RYF5</accession>